<dbReference type="SUPFAM" id="SSF53383">
    <property type="entry name" value="PLP-dependent transferases"/>
    <property type="match status" value="1"/>
</dbReference>
<keyword evidence="4 6" id="KW-0663">Pyridoxal phosphate</keyword>
<sequence>MPETRPARLPMHTYDENLADMVFAYMRERLQLDPVPLDHPGVKDKLDRTLDGLLGADGNDPADVLALYADHLAPAVISCDSPRFLSFIPAAPTKAALLFDMVVSSASLQGISWLEAAGAVAAENQVLRLIADLAGLPEGAGGCFVSGGSAGNLSALVVARDTGARRRLAEGYVPSGPWRVAVSDQAHSSIGNTLRIMGVDALVVPTADHRLTGAAVRAALAADPDPRSVVGVVATAGTTNAGIVDDLAGVGAVADEYDLWFHVDGAYGGAGLFAPSVRAKYDGIERADSFVVDPHKWLFAPFDCAALVYRQPALARGVHTQDASYLDVLHTDAAEEWNPTDYAYHLTRRARGLPLWFSLAVHGTDAYRDAIEAALTLARDTARLIRETPHLELIREPELSAVLFRRRGWSAEDYHAWSQRLLAGQIGFVTPTGWEGETVARFAFLHPGTTPEMVREMLDTMA</sequence>
<organism evidence="7 8">
    <name type="scientific">Yinghuangia aomiensis</name>
    <dbReference type="NCBI Taxonomy" id="676205"/>
    <lineage>
        <taxon>Bacteria</taxon>
        <taxon>Bacillati</taxon>
        <taxon>Actinomycetota</taxon>
        <taxon>Actinomycetes</taxon>
        <taxon>Kitasatosporales</taxon>
        <taxon>Streptomycetaceae</taxon>
        <taxon>Yinghuangia</taxon>
    </lineage>
</organism>
<evidence type="ECO:0000256" key="3">
    <source>
        <dbReference type="ARBA" id="ARBA00022793"/>
    </source>
</evidence>
<reference evidence="8" key="1">
    <citation type="journal article" date="2019" name="Int. J. Syst. Evol. Microbiol.">
        <title>The Global Catalogue of Microorganisms (GCM) 10K type strain sequencing project: providing services to taxonomists for standard genome sequencing and annotation.</title>
        <authorList>
            <consortium name="The Broad Institute Genomics Platform"/>
            <consortium name="The Broad Institute Genome Sequencing Center for Infectious Disease"/>
            <person name="Wu L."/>
            <person name="Ma J."/>
        </authorList>
    </citation>
    <scope>NUCLEOTIDE SEQUENCE [LARGE SCALE GENOMIC DNA]</scope>
    <source>
        <strain evidence="8">JCM 17986</strain>
    </source>
</reference>
<protein>
    <submittedName>
        <fullName evidence="7">Aminotransferase class V-fold PLP-dependent enzyme</fullName>
    </submittedName>
</protein>
<accession>A0ABP9HF74</accession>
<keyword evidence="7" id="KW-0808">Transferase</keyword>
<dbReference type="InterPro" id="IPR002129">
    <property type="entry name" value="PyrdxlP-dep_de-COase"/>
</dbReference>
<keyword evidence="7" id="KW-0032">Aminotransferase</keyword>
<dbReference type="InterPro" id="IPR015424">
    <property type="entry name" value="PyrdxlP-dep_Trfase"/>
</dbReference>
<evidence type="ECO:0000256" key="1">
    <source>
        <dbReference type="ARBA" id="ARBA00001933"/>
    </source>
</evidence>
<dbReference type="InterPro" id="IPR015421">
    <property type="entry name" value="PyrdxlP-dep_Trfase_major"/>
</dbReference>
<comment type="cofactor">
    <cofactor evidence="1 6">
        <name>pyridoxal 5'-phosphate</name>
        <dbReference type="ChEBI" id="CHEBI:597326"/>
    </cofactor>
</comment>
<dbReference type="EMBL" id="BAABHS010000012">
    <property type="protein sequence ID" value="GAA4969367.1"/>
    <property type="molecule type" value="Genomic_DNA"/>
</dbReference>
<dbReference type="Pfam" id="PF00282">
    <property type="entry name" value="Pyridoxal_deC"/>
    <property type="match status" value="1"/>
</dbReference>
<keyword evidence="5 6" id="KW-0456">Lyase</keyword>
<dbReference type="PRINTS" id="PR00800">
    <property type="entry name" value="YHDCRBOXLASE"/>
</dbReference>
<dbReference type="Gene3D" id="3.90.1150.10">
    <property type="entry name" value="Aspartate Aminotransferase, domain 1"/>
    <property type="match status" value="1"/>
</dbReference>
<dbReference type="Proteomes" id="UP001500466">
    <property type="component" value="Unassembled WGS sequence"/>
</dbReference>
<evidence type="ECO:0000256" key="6">
    <source>
        <dbReference type="RuleBase" id="RU000382"/>
    </source>
</evidence>
<evidence type="ECO:0000313" key="7">
    <source>
        <dbReference type="EMBL" id="GAA4969367.1"/>
    </source>
</evidence>
<dbReference type="Gene3D" id="3.40.640.10">
    <property type="entry name" value="Type I PLP-dependent aspartate aminotransferase-like (Major domain)"/>
    <property type="match status" value="1"/>
</dbReference>
<proteinExistence type="inferred from homology"/>
<dbReference type="RefSeq" id="WP_345676749.1">
    <property type="nucleotide sequence ID" value="NZ_BAABHS010000012.1"/>
</dbReference>
<evidence type="ECO:0000313" key="8">
    <source>
        <dbReference type="Proteomes" id="UP001500466"/>
    </source>
</evidence>
<comment type="caution">
    <text evidence="7">The sequence shown here is derived from an EMBL/GenBank/DDBJ whole genome shotgun (WGS) entry which is preliminary data.</text>
</comment>
<dbReference type="InterPro" id="IPR015422">
    <property type="entry name" value="PyrdxlP-dep_Trfase_small"/>
</dbReference>
<dbReference type="InterPro" id="IPR010977">
    <property type="entry name" value="Aromatic_deC"/>
</dbReference>
<dbReference type="GO" id="GO:0008483">
    <property type="term" value="F:transaminase activity"/>
    <property type="evidence" value="ECO:0007669"/>
    <property type="project" value="UniProtKB-KW"/>
</dbReference>
<gene>
    <name evidence="7" type="ORF">GCM10023205_38300</name>
</gene>
<dbReference type="PANTHER" id="PTHR11999">
    <property type="entry name" value="GROUP II PYRIDOXAL-5-PHOSPHATE DECARBOXYLASE"/>
    <property type="match status" value="1"/>
</dbReference>
<dbReference type="PANTHER" id="PTHR11999:SF70">
    <property type="entry name" value="MIP05841P"/>
    <property type="match status" value="1"/>
</dbReference>
<keyword evidence="3" id="KW-0210">Decarboxylase</keyword>
<evidence type="ECO:0000256" key="5">
    <source>
        <dbReference type="ARBA" id="ARBA00023239"/>
    </source>
</evidence>
<dbReference type="PROSITE" id="PS00392">
    <property type="entry name" value="DDC_GAD_HDC_YDC"/>
    <property type="match status" value="1"/>
</dbReference>
<evidence type="ECO:0000256" key="4">
    <source>
        <dbReference type="ARBA" id="ARBA00022898"/>
    </source>
</evidence>
<keyword evidence="8" id="KW-1185">Reference proteome</keyword>
<name>A0ABP9HF74_9ACTN</name>
<comment type="similarity">
    <text evidence="2 6">Belongs to the group II decarboxylase family.</text>
</comment>
<evidence type="ECO:0000256" key="2">
    <source>
        <dbReference type="ARBA" id="ARBA00009533"/>
    </source>
</evidence>
<dbReference type="InterPro" id="IPR021115">
    <property type="entry name" value="Pyridoxal-P_BS"/>
</dbReference>